<keyword evidence="4 10" id="KW-0378">Hydrolase</keyword>
<evidence type="ECO:0000256" key="1">
    <source>
        <dbReference type="ARBA" id="ARBA00003413"/>
    </source>
</evidence>
<gene>
    <name evidence="10" type="ORF">JI742_13695</name>
</gene>
<proteinExistence type="inferred from homology"/>
<dbReference type="Pfam" id="PF00149">
    <property type="entry name" value="Metallophos"/>
    <property type="match status" value="1"/>
</dbReference>
<dbReference type="PANTHER" id="PTHR40942">
    <property type="match status" value="1"/>
</dbReference>
<dbReference type="AlphaFoldDB" id="A0A9X0XHE4"/>
<dbReference type="CDD" id="cd07422">
    <property type="entry name" value="MPP_ApaH"/>
    <property type="match status" value="1"/>
</dbReference>
<evidence type="ECO:0000256" key="5">
    <source>
        <dbReference type="ARBA" id="ARBA00031248"/>
    </source>
</evidence>
<dbReference type="InterPro" id="IPR004617">
    <property type="entry name" value="ApaH"/>
</dbReference>
<comment type="catalytic activity">
    <reaction evidence="8">
        <text>P(1),P(4)-bis(5'-adenosyl) tetraphosphate + H2O = 2 ADP + 2 H(+)</text>
        <dbReference type="Rhea" id="RHEA:24252"/>
        <dbReference type="ChEBI" id="CHEBI:15377"/>
        <dbReference type="ChEBI" id="CHEBI:15378"/>
        <dbReference type="ChEBI" id="CHEBI:58141"/>
        <dbReference type="ChEBI" id="CHEBI:456216"/>
        <dbReference type="EC" id="3.6.1.41"/>
    </reaction>
</comment>
<dbReference type="NCBIfam" id="NF001204">
    <property type="entry name" value="PRK00166.1"/>
    <property type="match status" value="1"/>
</dbReference>
<comment type="function">
    <text evidence="1">Hydrolyzes diadenosine 5',5'''-P1,P4-tetraphosphate to yield ADP.</text>
</comment>
<dbReference type="Proteomes" id="UP000643207">
    <property type="component" value="Unassembled WGS sequence"/>
</dbReference>
<protein>
    <recommendedName>
        <fullName evidence="3">bis(5'-nucleosyl)-tetraphosphatase (symmetrical)</fullName>
        <ecNumber evidence="3">3.6.1.41</ecNumber>
    </recommendedName>
    <alternativeName>
        <fullName evidence="6">Ap4A hydrolase</fullName>
    </alternativeName>
    <alternativeName>
        <fullName evidence="5">Diadenosine 5',5'''-P1,P4-tetraphosphate pyrophosphohydrolase</fullName>
    </alternativeName>
    <alternativeName>
        <fullName evidence="7">Diadenosine tetraphosphatase</fullName>
    </alternativeName>
</protein>
<evidence type="ECO:0000256" key="4">
    <source>
        <dbReference type="ARBA" id="ARBA00022801"/>
    </source>
</evidence>
<feature type="domain" description="Calcineurin-like phosphoesterase" evidence="9">
    <location>
        <begin position="4"/>
        <end position="126"/>
    </location>
</feature>
<dbReference type="GO" id="GO:0008803">
    <property type="term" value="F:bis(5'-nucleosyl)-tetraphosphatase (symmetrical) activity"/>
    <property type="evidence" value="ECO:0007669"/>
    <property type="project" value="UniProtKB-EC"/>
</dbReference>
<evidence type="ECO:0000256" key="2">
    <source>
        <dbReference type="ARBA" id="ARBA00005419"/>
    </source>
</evidence>
<dbReference type="PANTHER" id="PTHR40942:SF4">
    <property type="entry name" value="CYTOCHROME C5"/>
    <property type="match status" value="1"/>
</dbReference>
<dbReference type="InterPro" id="IPR029052">
    <property type="entry name" value="Metallo-depent_PP-like"/>
</dbReference>
<reference evidence="10 11" key="1">
    <citation type="submission" date="2021-01" db="EMBL/GenBank/DDBJ databases">
        <title>Piscinibacter sp. Jin2 Genome sequencing and assembly.</title>
        <authorList>
            <person name="Kim I."/>
        </authorList>
    </citation>
    <scope>NUCLEOTIDE SEQUENCE [LARGE SCALE GENOMIC DNA]</scope>
    <source>
        <strain evidence="10 11">Jin2</strain>
    </source>
</reference>
<comment type="caution">
    <text evidence="10">The sequence shown here is derived from an EMBL/GenBank/DDBJ whole genome shotgun (WGS) entry which is preliminary data.</text>
</comment>
<dbReference type="Gene3D" id="3.60.21.10">
    <property type="match status" value="1"/>
</dbReference>
<sequence length="279" mass="30538">MLYAVGDIQGCATALSQLLQRVDFSPSRDRLVVLGDMVNRGPDSLGTLRMLAAFGDAVQCLLGNHDLHALALSQGMRRPHRQDTLAPLLADAEAPRWIDWLRHQPLALQAGGWLMVHAGLPPAWDAEIALREAEAVAERLRAPDWRDFLAVMYGKQPDLWDPQRRGDERLRYAVNALTRIRYVHVADGRLDFELKESADRAPPGLLPWFEVPGRASAGTPIAFGHWSTLGLIDRPALLALDTGCVWGGRLSLACLTPGARRIVQVDCPQACAPGAAASR</sequence>
<evidence type="ECO:0000313" key="10">
    <source>
        <dbReference type="EMBL" id="MBL0720941.1"/>
    </source>
</evidence>
<evidence type="ECO:0000313" key="11">
    <source>
        <dbReference type="Proteomes" id="UP000643207"/>
    </source>
</evidence>
<dbReference type="EC" id="3.6.1.41" evidence="3"/>
<comment type="similarity">
    <text evidence="2">Belongs to the Ap4A hydrolase family.</text>
</comment>
<name>A0A9X0XHE4_9BURK</name>
<dbReference type="NCBIfam" id="TIGR00668">
    <property type="entry name" value="apaH"/>
    <property type="match status" value="1"/>
</dbReference>
<accession>A0A9X0XHE4</accession>
<evidence type="ECO:0000259" key="9">
    <source>
        <dbReference type="Pfam" id="PF00149"/>
    </source>
</evidence>
<dbReference type="EMBL" id="JAERRA010000003">
    <property type="protein sequence ID" value="MBL0720941.1"/>
    <property type="molecule type" value="Genomic_DNA"/>
</dbReference>
<organism evidence="10 11">
    <name type="scientific">Aquariibacter lacus</name>
    <dbReference type="NCBI Taxonomy" id="2801332"/>
    <lineage>
        <taxon>Bacteria</taxon>
        <taxon>Pseudomonadati</taxon>
        <taxon>Pseudomonadota</taxon>
        <taxon>Betaproteobacteria</taxon>
        <taxon>Burkholderiales</taxon>
        <taxon>Sphaerotilaceae</taxon>
        <taxon>Aquariibacter</taxon>
    </lineage>
</organism>
<evidence type="ECO:0000256" key="8">
    <source>
        <dbReference type="ARBA" id="ARBA00049417"/>
    </source>
</evidence>
<dbReference type="RefSeq" id="WP_201828060.1">
    <property type="nucleotide sequence ID" value="NZ_JAERRA010000003.1"/>
</dbReference>
<evidence type="ECO:0000256" key="6">
    <source>
        <dbReference type="ARBA" id="ARBA00032248"/>
    </source>
</evidence>
<evidence type="ECO:0000256" key="7">
    <source>
        <dbReference type="ARBA" id="ARBA00033210"/>
    </source>
</evidence>
<dbReference type="InterPro" id="IPR004843">
    <property type="entry name" value="Calcineurin-like_PHP"/>
</dbReference>
<dbReference type="PIRSF" id="PIRSF000903">
    <property type="entry name" value="B5n-ttraPtase_sm"/>
    <property type="match status" value="1"/>
</dbReference>
<evidence type="ECO:0000256" key="3">
    <source>
        <dbReference type="ARBA" id="ARBA00012506"/>
    </source>
</evidence>
<keyword evidence="11" id="KW-1185">Reference proteome</keyword>
<dbReference type="SUPFAM" id="SSF56300">
    <property type="entry name" value="Metallo-dependent phosphatases"/>
    <property type="match status" value="1"/>
</dbReference>